<dbReference type="Proteomes" id="UP001162164">
    <property type="component" value="Unassembled WGS sequence"/>
</dbReference>
<name>A0ABQ9JMA4_9CUCU</name>
<gene>
    <name evidence="2" type="ORF">NQ317_010125</name>
</gene>
<sequence>MESMQDIKVPVCRLCLEVDCYSNFQQLENGNYLKITALTTDPVICSKCKEMLQKSSCFKTACKQTEDHLKNIRINNTSVFNELFNRELGNDTIKENIGRCRLCLREAECCSALCVVKYMLEKCFPEMDMTLVQNPVICNSCIEDLQGHYNLIVSCLDIEDKIRNYHVGKGVTLNNTNLHEIRLSSIKMESRNENYNGGSDDSISKRIKLEDEFRGVKTIKTEEISVKDGADGEQKKGKMAREVLNPQSRKLVLNVVEYFQNKKESSYESICVINCAAEALKLSPRTISRIRQEGRDGIKKKIY</sequence>
<reference evidence="2" key="1">
    <citation type="journal article" date="2023" name="Insect Mol. Biol.">
        <title>Genome sequencing provides insights into the evolution of gene families encoding plant cell wall-degrading enzymes in longhorned beetles.</title>
        <authorList>
            <person name="Shin N.R."/>
            <person name="Okamura Y."/>
            <person name="Kirsch R."/>
            <person name="Pauchet Y."/>
        </authorList>
    </citation>
    <scope>NUCLEOTIDE SEQUENCE</scope>
    <source>
        <strain evidence="2">MMC_N1</strain>
    </source>
</reference>
<protein>
    <recommendedName>
        <fullName evidence="1">ZAD domain-containing protein</fullName>
    </recommendedName>
</protein>
<comment type="caution">
    <text evidence="2">The sequence shown here is derived from an EMBL/GenBank/DDBJ whole genome shotgun (WGS) entry which is preliminary data.</text>
</comment>
<feature type="domain" description="ZAD" evidence="1">
    <location>
        <begin position="11"/>
        <end position="72"/>
    </location>
</feature>
<feature type="domain" description="ZAD" evidence="1">
    <location>
        <begin position="99"/>
        <end position="165"/>
    </location>
</feature>
<evidence type="ECO:0000313" key="2">
    <source>
        <dbReference type="EMBL" id="KAJ8979353.1"/>
    </source>
</evidence>
<accession>A0ABQ9JMA4</accession>
<dbReference type="EMBL" id="JAPWTJ010000346">
    <property type="protein sequence ID" value="KAJ8979353.1"/>
    <property type="molecule type" value="Genomic_DNA"/>
</dbReference>
<evidence type="ECO:0000259" key="1">
    <source>
        <dbReference type="SMART" id="SM00868"/>
    </source>
</evidence>
<evidence type="ECO:0000313" key="3">
    <source>
        <dbReference type="Proteomes" id="UP001162164"/>
    </source>
</evidence>
<keyword evidence="3" id="KW-1185">Reference proteome</keyword>
<proteinExistence type="predicted"/>
<dbReference type="InterPro" id="IPR012934">
    <property type="entry name" value="Znf_AD"/>
</dbReference>
<dbReference type="SMART" id="SM00868">
    <property type="entry name" value="zf-AD"/>
    <property type="match status" value="2"/>
</dbReference>
<organism evidence="2 3">
    <name type="scientific">Molorchus minor</name>
    <dbReference type="NCBI Taxonomy" id="1323400"/>
    <lineage>
        <taxon>Eukaryota</taxon>
        <taxon>Metazoa</taxon>
        <taxon>Ecdysozoa</taxon>
        <taxon>Arthropoda</taxon>
        <taxon>Hexapoda</taxon>
        <taxon>Insecta</taxon>
        <taxon>Pterygota</taxon>
        <taxon>Neoptera</taxon>
        <taxon>Endopterygota</taxon>
        <taxon>Coleoptera</taxon>
        <taxon>Polyphaga</taxon>
        <taxon>Cucujiformia</taxon>
        <taxon>Chrysomeloidea</taxon>
        <taxon>Cerambycidae</taxon>
        <taxon>Lamiinae</taxon>
        <taxon>Monochamini</taxon>
        <taxon>Molorchus</taxon>
    </lineage>
</organism>